<protein>
    <submittedName>
        <fullName evidence="4">50S ribosomal protein L35</fullName>
    </submittedName>
</protein>
<proteinExistence type="inferred from homology"/>
<name>A0A6G3XV91_9ACTN</name>
<comment type="caution">
    <text evidence="4">The sequence shown here is derived from an EMBL/GenBank/DDBJ whole genome shotgun (WGS) entry which is preliminary data.</text>
</comment>
<dbReference type="GO" id="GO:0006412">
    <property type="term" value="P:translation"/>
    <property type="evidence" value="ECO:0007669"/>
    <property type="project" value="InterPro"/>
</dbReference>
<evidence type="ECO:0000256" key="1">
    <source>
        <dbReference type="ARBA" id="ARBA00006598"/>
    </source>
</evidence>
<reference evidence="4" key="1">
    <citation type="submission" date="2020-01" db="EMBL/GenBank/DDBJ databases">
        <title>Insect and environment-associated Actinomycetes.</title>
        <authorList>
            <person name="Currrie C."/>
            <person name="Chevrette M."/>
            <person name="Carlson C."/>
            <person name="Stubbendieck R."/>
            <person name="Wendt-Pienkowski E."/>
        </authorList>
    </citation>
    <scope>NUCLEOTIDE SEQUENCE</scope>
    <source>
        <strain evidence="4">SID7499</strain>
    </source>
</reference>
<evidence type="ECO:0000313" key="4">
    <source>
        <dbReference type="EMBL" id="NEE21564.1"/>
    </source>
</evidence>
<comment type="similarity">
    <text evidence="1">Belongs to the bacterial ribosomal protein bL35 family.</text>
</comment>
<gene>
    <name evidence="4" type="ORF">G3M58_85770</name>
</gene>
<dbReference type="GO" id="GO:0003735">
    <property type="term" value="F:structural constituent of ribosome"/>
    <property type="evidence" value="ECO:0007669"/>
    <property type="project" value="InterPro"/>
</dbReference>
<organism evidence="4">
    <name type="scientific">Streptomyces sp. SID7499</name>
    <dbReference type="NCBI Taxonomy" id="2706086"/>
    <lineage>
        <taxon>Bacteria</taxon>
        <taxon>Bacillati</taxon>
        <taxon>Actinomycetota</taxon>
        <taxon>Actinomycetes</taxon>
        <taxon>Kitasatosporales</taxon>
        <taxon>Streptomycetaceae</taxon>
        <taxon>Streptomyces</taxon>
    </lineage>
</organism>
<keyword evidence="2 4" id="KW-0689">Ribosomal protein</keyword>
<dbReference type="InterPro" id="IPR021137">
    <property type="entry name" value="Ribosomal_bL35-like"/>
</dbReference>
<dbReference type="GO" id="GO:1990904">
    <property type="term" value="C:ribonucleoprotein complex"/>
    <property type="evidence" value="ECO:0007669"/>
    <property type="project" value="UniProtKB-KW"/>
</dbReference>
<feature type="non-terminal residue" evidence="4">
    <location>
        <position position="1"/>
    </location>
</feature>
<keyword evidence="3" id="KW-0687">Ribonucleoprotein</keyword>
<dbReference type="AlphaFoldDB" id="A0A6G3XV91"/>
<dbReference type="InterPro" id="IPR037229">
    <property type="entry name" value="Ribosomal_bL35_sf"/>
</dbReference>
<accession>A0A6G3XV91</accession>
<evidence type="ECO:0000256" key="3">
    <source>
        <dbReference type="ARBA" id="ARBA00023274"/>
    </source>
</evidence>
<evidence type="ECO:0000256" key="2">
    <source>
        <dbReference type="ARBA" id="ARBA00022980"/>
    </source>
</evidence>
<sequence length="35" mass="3840">RHLLEHKSSKKTRSLTGTVVVAPADAKKIKKLLGK</sequence>
<dbReference type="Gene3D" id="4.10.410.60">
    <property type="match status" value="1"/>
</dbReference>
<dbReference type="GO" id="GO:0005840">
    <property type="term" value="C:ribosome"/>
    <property type="evidence" value="ECO:0007669"/>
    <property type="project" value="UniProtKB-KW"/>
</dbReference>
<dbReference type="Pfam" id="PF01632">
    <property type="entry name" value="Ribosomal_L35p"/>
    <property type="match status" value="1"/>
</dbReference>
<dbReference type="EMBL" id="JAAGMN010009235">
    <property type="protein sequence ID" value="NEE21564.1"/>
    <property type="molecule type" value="Genomic_DNA"/>
</dbReference>
<dbReference type="SUPFAM" id="SSF143034">
    <property type="entry name" value="L35p-like"/>
    <property type="match status" value="1"/>
</dbReference>